<dbReference type="Pfam" id="PF00294">
    <property type="entry name" value="PfkB"/>
    <property type="match status" value="1"/>
</dbReference>
<keyword evidence="3 4" id="KW-0418">Kinase</keyword>
<evidence type="ECO:0000313" key="6">
    <source>
        <dbReference type="EMBL" id="GED08193.1"/>
    </source>
</evidence>
<evidence type="ECO:0000259" key="5">
    <source>
        <dbReference type="Pfam" id="PF00294"/>
    </source>
</evidence>
<dbReference type="GO" id="GO:0005829">
    <property type="term" value="C:cytosol"/>
    <property type="evidence" value="ECO:0007669"/>
    <property type="project" value="TreeGrafter"/>
</dbReference>
<dbReference type="PROSITE" id="PS00584">
    <property type="entry name" value="PFKB_KINASES_2"/>
    <property type="match status" value="1"/>
</dbReference>
<dbReference type="RefSeq" id="WP_141387302.1">
    <property type="nucleotide sequence ID" value="NZ_BJNZ01000001.1"/>
</dbReference>
<dbReference type="InterPro" id="IPR011611">
    <property type="entry name" value="PfkB_dom"/>
</dbReference>
<dbReference type="PANTHER" id="PTHR10584:SF166">
    <property type="entry name" value="RIBOKINASE"/>
    <property type="match status" value="1"/>
</dbReference>
<dbReference type="InterPro" id="IPR002139">
    <property type="entry name" value="Ribo/fructo_kinase"/>
</dbReference>
<evidence type="ECO:0000313" key="7">
    <source>
        <dbReference type="Proteomes" id="UP000316659"/>
    </source>
</evidence>
<feature type="domain" description="Carbohydrate kinase PfkB" evidence="5">
    <location>
        <begin position="20"/>
        <end position="322"/>
    </location>
</feature>
<evidence type="ECO:0000256" key="2">
    <source>
        <dbReference type="ARBA" id="ARBA00022679"/>
    </source>
</evidence>
<sequence length="336" mass="33840">MTTPPTVPAAPDRTAAPRPVVVVGDANVDLVLRGDVVPRFGQAEQLADSGDLVLGGSASIAAAGVARLGVPTTLVARVGADVFGTFTLDALRAAGVDVSAVDVARDEATGLSVILSTPDDRAILTVPGTIPTLTGSHALAVLDGWHGPPGVVHVASYFLQPRLAADLPAVLASARERGWTTSLDTNWDPAERWTGLADLLPHVDVLLPNRNELRAVAGALGPGPQGAAHTGDRDVVLARTVAARGPRVVVKDGARGGWSVGPAGAVVRAPGLAVEVVDTTGAGDSFDAGYLAALAHGIEDETERVRWAACAGSLSTLGPGGTGAQATLAALRAALA</sequence>
<keyword evidence="2 4" id="KW-0808">Transferase</keyword>
<accession>A0A4Y4DU26</accession>
<evidence type="ECO:0000256" key="1">
    <source>
        <dbReference type="ARBA" id="ARBA00010688"/>
    </source>
</evidence>
<dbReference type="InterPro" id="IPR029056">
    <property type="entry name" value="Ribokinase-like"/>
</dbReference>
<evidence type="ECO:0000256" key="4">
    <source>
        <dbReference type="RuleBase" id="RU003704"/>
    </source>
</evidence>
<gene>
    <name evidence="6" type="ORF">CCE02nite_01920</name>
</gene>
<organism evidence="6 7">
    <name type="scientific">Cellulosimicrobium cellulans</name>
    <name type="common">Arthrobacter luteus</name>
    <dbReference type="NCBI Taxonomy" id="1710"/>
    <lineage>
        <taxon>Bacteria</taxon>
        <taxon>Bacillati</taxon>
        <taxon>Actinomycetota</taxon>
        <taxon>Actinomycetes</taxon>
        <taxon>Micrococcales</taxon>
        <taxon>Promicromonosporaceae</taxon>
        <taxon>Cellulosimicrobium</taxon>
    </lineage>
</organism>
<comment type="caution">
    <text evidence="6">The sequence shown here is derived from an EMBL/GenBank/DDBJ whole genome shotgun (WGS) entry which is preliminary data.</text>
</comment>
<comment type="similarity">
    <text evidence="1 4">Belongs to the carbohydrate kinase PfkB family.</text>
</comment>
<dbReference type="GO" id="GO:0016301">
    <property type="term" value="F:kinase activity"/>
    <property type="evidence" value="ECO:0007669"/>
    <property type="project" value="UniProtKB-KW"/>
</dbReference>
<dbReference type="InterPro" id="IPR002173">
    <property type="entry name" value="Carboh/pur_kinase_PfkB_CS"/>
</dbReference>
<protein>
    <submittedName>
        <fullName evidence="6">Sugar kinase</fullName>
    </submittedName>
</protein>
<dbReference type="EMBL" id="BJNZ01000001">
    <property type="protein sequence ID" value="GED08193.1"/>
    <property type="molecule type" value="Genomic_DNA"/>
</dbReference>
<dbReference type="PANTHER" id="PTHR10584">
    <property type="entry name" value="SUGAR KINASE"/>
    <property type="match status" value="1"/>
</dbReference>
<reference evidence="6 7" key="1">
    <citation type="submission" date="2019-06" db="EMBL/GenBank/DDBJ databases">
        <title>Whole genome shotgun sequence of Cellulosimicrobium cellulans NBRC 15516.</title>
        <authorList>
            <person name="Hosoyama A."/>
            <person name="Uohara A."/>
            <person name="Ohji S."/>
            <person name="Ichikawa N."/>
        </authorList>
    </citation>
    <scope>NUCLEOTIDE SEQUENCE [LARGE SCALE GENOMIC DNA]</scope>
    <source>
        <strain evidence="6 7">NBRC 15516</strain>
    </source>
</reference>
<dbReference type="Proteomes" id="UP000316659">
    <property type="component" value="Unassembled WGS sequence"/>
</dbReference>
<dbReference type="SUPFAM" id="SSF53613">
    <property type="entry name" value="Ribokinase-like"/>
    <property type="match status" value="1"/>
</dbReference>
<dbReference type="GO" id="GO:0006796">
    <property type="term" value="P:phosphate-containing compound metabolic process"/>
    <property type="evidence" value="ECO:0007669"/>
    <property type="project" value="UniProtKB-ARBA"/>
</dbReference>
<dbReference type="AlphaFoldDB" id="A0A4Y4DU26"/>
<dbReference type="Gene3D" id="3.40.1190.20">
    <property type="match status" value="1"/>
</dbReference>
<name>A0A4Y4DU26_CELCE</name>
<dbReference type="PRINTS" id="PR00990">
    <property type="entry name" value="RIBOKINASE"/>
</dbReference>
<proteinExistence type="inferred from homology"/>
<evidence type="ECO:0000256" key="3">
    <source>
        <dbReference type="ARBA" id="ARBA00022777"/>
    </source>
</evidence>